<proteinExistence type="predicted"/>
<dbReference type="Proteomes" id="UP000234323">
    <property type="component" value="Unassembled WGS sequence"/>
</dbReference>
<sequence length="55" mass="6609">MIKKPRLLPVFLENSGLLVNELHYGPYSRFWWDFSTENNVVNFPIRLNQQVKVFL</sequence>
<evidence type="ECO:0000313" key="1">
    <source>
        <dbReference type="EMBL" id="PKY38522.1"/>
    </source>
</evidence>
<organism evidence="1 2">
    <name type="scientific">Rhizophagus irregularis</name>
    <dbReference type="NCBI Taxonomy" id="588596"/>
    <lineage>
        <taxon>Eukaryota</taxon>
        <taxon>Fungi</taxon>
        <taxon>Fungi incertae sedis</taxon>
        <taxon>Mucoromycota</taxon>
        <taxon>Glomeromycotina</taxon>
        <taxon>Glomeromycetes</taxon>
        <taxon>Glomerales</taxon>
        <taxon>Glomeraceae</taxon>
        <taxon>Rhizophagus</taxon>
    </lineage>
</organism>
<gene>
    <name evidence="1" type="ORF">RhiirA4_392118</name>
</gene>
<evidence type="ECO:0000313" key="2">
    <source>
        <dbReference type="Proteomes" id="UP000234323"/>
    </source>
</evidence>
<protein>
    <submittedName>
        <fullName evidence="1">Uncharacterized protein</fullName>
    </submittedName>
</protein>
<comment type="caution">
    <text evidence="1">The sequence shown here is derived from an EMBL/GenBank/DDBJ whole genome shotgun (WGS) entry which is preliminary data.</text>
</comment>
<accession>A0A2I1FVW3</accession>
<dbReference type="EMBL" id="LLXI01000031">
    <property type="protein sequence ID" value="PKY38522.1"/>
    <property type="molecule type" value="Genomic_DNA"/>
</dbReference>
<name>A0A2I1FVW3_9GLOM</name>
<keyword evidence="2" id="KW-1185">Reference proteome</keyword>
<feature type="non-terminal residue" evidence="1">
    <location>
        <position position="55"/>
    </location>
</feature>
<reference evidence="1 2" key="1">
    <citation type="submission" date="2015-10" db="EMBL/GenBank/DDBJ databases">
        <title>Genome analyses suggest a sexual origin of heterokaryosis in a supposedly ancient asexual fungus.</title>
        <authorList>
            <person name="Ropars J."/>
            <person name="Sedzielewska K."/>
            <person name="Noel J."/>
            <person name="Charron P."/>
            <person name="Farinelli L."/>
            <person name="Marton T."/>
            <person name="Kruger M."/>
            <person name="Pelin A."/>
            <person name="Brachmann A."/>
            <person name="Corradi N."/>
        </authorList>
    </citation>
    <scope>NUCLEOTIDE SEQUENCE [LARGE SCALE GENOMIC DNA]</scope>
    <source>
        <strain evidence="1 2">A4</strain>
    </source>
</reference>
<dbReference type="AlphaFoldDB" id="A0A2I1FVW3"/>